<evidence type="ECO:0000313" key="10">
    <source>
        <dbReference type="Proteomes" id="UP000321899"/>
    </source>
</evidence>
<organism evidence="9 10">
    <name type="scientific">Desulfobotulus mexicanus</name>
    <dbReference type="NCBI Taxonomy" id="2586642"/>
    <lineage>
        <taxon>Bacteria</taxon>
        <taxon>Pseudomonadati</taxon>
        <taxon>Thermodesulfobacteriota</taxon>
        <taxon>Desulfobacteria</taxon>
        <taxon>Desulfobacterales</taxon>
        <taxon>Desulfobacteraceae</taxon>
        <taxon>Desulfobotulus</taxon>
    </lineage>
</organism>
<dbReference type="InterPro" id="IPR046348">
    <property type="entry name" value="SIS_dom_sf"/>
</dbReference>
<keyword evidence="10" id="KW-1185">Reference proteome</keyword>
<evidence type="ECO:0000256" key="7">
    <source>
        <dbReference type="HAMAP-Rule" id="MF_00473"/>
    </source>
</evidence>
<evidence type="ECO:0000256" key="3">
    <source>
        <dbReference type="ARBA" id="ARBA00022432"/>
    </source>
</evidence>
<protein>
    <recommendedName>
        <fullName evidence="7">Glucose-6-phosphate isomerase</fullName>
        <shortName evidence="7">GPI</shortName>
        <ecNumber evidence="7">5.3.1.9</ecNumber>
    </recommendedName>
    <alternativeName>
        <fullName evidence="7">Phosphoglucose isomerase</fullName>
        <shortName evidence="7">PGI</shortName>
    </alternativeName>
    <alternativeName>
        <fullName evidence="7">Phosphohexose isomerase</fullName>
        <shortName evidence="7">PHI</shortName>
    </alternativeName>
</protein>
<dbReference type="PANTHER" id="PTHR11469">
    <property type="entry name" value="GLUCOSE-6-PHOSPHATE ISOMERASE"/>
    <property type="match status" value="1"/>
</dbReference>
<dbReference type="GO" id="GO:0004347">
    <property type="term" value="F:glucose-6-phosphate isomerase activity"/>
    <property type="evidence" value="ECO:0007669"/>
    <property type="project" value="UniProtKB-UniRule"/>
</dbReference>
<dbReference type="GO" id="GO:0097367">
    <property type="term" value="F:carbohydrate derivative binding"/>
    <property type="evidence" value="ECO:0007669"/>
    <property type="project" value="InterPro"/>
</dbReference>
<dbReference type="InterPro" id="IPR035476">
    <property type="entry name" value="SIS_PGI_1"/>
</dbReference>
<keyword evidence="7" id="KW-0963">Cytoplasm</keyword>
<dbReference type="GO" id="GO:0048029">
    <property type="term" value="F:monosaccharide binding"/>
    <property type="evidence" value="ECO:0007669"/>
    <property type="project" value="TreeGrafter"/>
</dbReference>
<evidence type="ECO:0000256" key="5">
    <source>
        <dbReference type="ARBA" id="ARBA00023235"/>
    </source>
</evidence>
<feature type="active site" evidence="7">
    <location>
        <position position="496"/>
    </location>
</feature>
<evidence type="ECO:0000313" key="9">
    <source>
        <dbReference type="EMBL" id="TYT75390.1"/>
    </source>
</evidence>
<dbReference type="Gene3D" id="3.40.50.10490">
    <property type="entry name" value="Glucose-6-phosphate isomerase like protein, domain 1"/>
    <property type="match status" value="2"/>
</dbReference>
<comment type="function">
    <text evidence="7">Catalyzes the reversible isomerization of glucose-6-phosphate to fructose-6-phosphate.</text>
</comment>
<dbReference type="InterPro" id="IPR023096">
    <property type="entry name" value="G6P_Isomerase_C"/>
</dbReference>
<dbReference type="Gene3D" id="1.10.1390.10">
    <property type="match status" value="1"/>
</dbReference>
<reference evidence="9 10" key="1">
    <citation type="submission" date="2019-06" db="EMBL/GenBank/DDBJ databases">
        <title>Desulfobotulus mexicanus sp. nov., a novel sulfate-reducing bacterium isolated from the sediment of an alkaline crater lake in Mexico.</title>
        <authorList>
            <person name="Hirschler-Rea A."/>
        </authorList>
    </citation>
    <scope>NUCLEOTIDE SEQUENCE [LARGE SCALE GENOMIC DNA]</scope>
    <source>
        <strain evidence="9 10">PAR22N</strain>
    </source>
</reference>
<dbReference type="PANTHER" id="PTHR11469:SF1">
    <property type="entry name" value="GLUCOSE-6-PHOSPHATE ISOMERASE"/>
    <property type="match status" value="1"/>
</dbReference>
<dbReference type="UniPathway" id="UPA00109">
    <property type="reaction ID" value="UER00181"/>
</dbReference>
<dbReference type="HAMAP" id="MF_00473">
    <property type="entry name" value="G6P_isomerase"/>
    <property type="match status" value="1"/>
</dbReference>
<dbReference type="RefSeq" id="WP_139446836.1">
    <property type="nucleotide sequence ID" value="NZ_VDMB01000004.1"/>
</dbReference>
<comment type="pathway">
    <text evidence="7">Carbohydrate biosynthesis; gluconeogenesis.</text>
</comment>
<dbReference type="InterPro" id="IPR001672">
    <property type="entry name" value="G6P_Isomerase"/>
</dbReference>
<dbReference type="Pfam" id="PF00342">
    <property type="entry name" value="PGI"/>
    <property type="match status" value="1"/>
</dbReference>
<evidence type="ECO:0000256" key="2">
    <source>
        <dbReference type="ARBA" id="ARBA00006604"/>
    </source>
</evidence>
<proteinExistence type="inferred from homology"/>
<dbReference type="OrthoDB" id="140919at2"/>
<keyword evidence="3 7" id="KW-0312">Gluconeogenesis</keyword>
<comment type="caution">
    <text evidence="9">The sequence shown here is derived from an EMBL/GenBank/DDBJ whole genome shotgun (WGS) entry which is preliminary data.</text>
</comment>
<dbReference type="CDD" id="cd05016">
    <property type="entry name" value="SIS_PGI_2"/>
    <property type="match status" value="1"/>
</dbReference>
<dbReference type="Proteomes" id="UP000321899">
    <property type="component" value="Unassembled WGS sequence"/>
</dbReference>
<dbReference type="GO" id="GO:0005829">
    <property type="term" value="C:cytosol"/>
    <property type="evidence" value="ECO:0007669"/>
    <property type="project" value="TreeGrafter"/>
</dbReference>
<dbReference type="GO" id="GO:0006096">
    <property type="term" value="P:glycolytic process"/>
    <property type="evidence" value="ECO:0007669"/>
    <property type="project" value="UniProtKB-UniRule"/>
</dbReference>
<dbReference type="UniPathway" id="UPA00138"/>
<dbReference type="AlphaFoldDB" id="A0A5Q4VGU7"/>
<dbReference type="GO" id="GO:0006094">
    <property type="term" value="P:gluconeogenesis"/>
    <property type="evidence" value="ECO:0007669"/>
    <property type="project" value="UniProtKB-UniRule"/>
</dbReference>
<dbReference type="GO" id="GO:0051156">
    <property type="term" value="P:glucose 6-phosphate metabolic process"/>
    <property type="evidence" value="ECO:0007669"/>
    <property type="project" value="TreeGrafter"/>
</dbReference>
<dbReference type="PRINTS" id="PR00662">
    <property type="entry name" value="G6PISOMERASE"/>
</dbReference>
<dbReference type="CDD" id="cd05015">
    <property type="entry name" value="SIS_PGI_1"/>
    <property type="match status" value="1"/>
</dbReference>
<evidence type="ECO:0000256" key="1">
    <source>
        <dbReference type="ARBA" id="ARBA00004926"/>
    </source>
</evidence>
<dbReference type="PROSITE" id="PS51463">
    <property type="entry name" value="P_GLUCOSE_ISOMERASE_3"/>
    <property type="match status" value="1"/>
</dbReference>
<evidence type="ECO:0000256" key="6">
    <source>
        <dbReference type="ARBA" id="ARBA00029321"/>
    </source>
</evidence>
<gene>
    <name evidence="7" type="primary">pgi</name>
    <name evidence="9" type="ORF">FIM25_04720</name>
</gene>
<dbReference type="SUPFAM" id="SSF53697">
    <property type="entry name" value="SIS domain"/>
    <property type="match status" value="1"/>
</dbReference>
<dbReference type="EMBL" id="VDMB01000004">
    <property type="protein sequence ID" value="TYT75390.1"/>
    <property type="molecule type" value="Genomic_DNA"/>
</dbReference>
<sequence length="542" mass="59930">MQFSHDLSLKELAGKILTEPSLHMRFLLEDKTRCQQLFYQGGGISLDLSRQHLWEDVINLLLKKANQAGVQEKFAAMMAGKRVNKSENRAALHSAARNPDIPLLVNNQNIARILGDIHEKAFEFSNKVHEKKICGSKGEPFSDVLLLGIGGSRLGTQAVYEALSSRHKNLLPLHFLSTVDPNAFIAQTRKLNPDTTLVLVVSKSFTTREVVDINLSQIRNWLENAGLRASEHIVHITGKGSPGDRISESFCLEVFNIFDFIGGRYSVTSAVGSLPLSLAFGPDVVKKLLAGCREMDIHAARSPADQNLPLLAALCDIWNGDYLGFPAFAMIPYSAPLRYFPAHMQQLYMESLGKSLTITGETLPHDKLAMFCFGDTGTDAQHSFFQMLHQGRALAMDLIGVLQPPPECRQSAEGHKAHEELWTHLLAQADAFALGRSEGRPEQLCSGNRPVSIITLKNLMAEDIGRLLAFLEARTVYAGFLKNLNPFDQFGVENGKLMATELRRNFSKSSFSSTGTTGFYLKALKDGYLTFPNQNGTQDPPM</sequence>
<evidence type="ECO:0000256" key="8">
    <source>
        <dbReference type="RuleBase" id="RU000612"/>
    </source>
</evidence>
<keyword evidence="4 7" id="KW-0324">Glycolysis</keyword>
<evidence type="ECO:0000256" key="4">
    <source>
        <dbReference type="ARBA" id="ARBA00023152"/>
    </source>
</evidence>
<feature type="active site" evidence="7">
    <location>
        <position position="382"/>
    </location>
</feature>
<feature type="active site" description="Proton donor" evidence="7">
    <location>
        <position position="350"/>
    </location>
</feature>
<dbReference type="InterPro" id="IPR018189">
    <property type="entry name" value="Phosphoglucose_isomerase_CS"/>
</dbReference>
<comment type="catalytic activity">
    <reaction evidence="6 7 8">
        <text>alpha-D-glucose 6-phosphate = beta-D-fructose 6-phosphate</text>
        <dbReference type="Rhea" id="RHEA:11816"/>
        <dbReference type="ChEBI" id="CHEBI:57634"/>
        <dbReference type="ChEBI" id="CHEBI:58225"/>
        <dbReference type="EC" id="5.3.1.9"/>
    </reaction>
</comment>
<comment type="pathway">
    <text evidence="1 7 8">Carbohydrate degradation; glycolysis; D-glyceraldehyde 3-phosphate and glycerone phosphate from D-glucose: step 2/4.</text>
</comment>
<accession>A0A5Q4VGU7</accession>
<dbReference type="InterPro" id="IPR035482">
    <property type="entry name" value="SIS_PGI_2"/>
</dbReference>
<dbReference type="EC" id="5.3.1.9" evidence="7"/>
<name>A0A5Q4VGU7_9BACT</name>
<keyword evidence="5 7" id="KW-0413">Isomerase</keyword>
<comment type="similarity">
    <text evidence="2 7 8">Belongs to the GPI family.</text>
</comment>
<dbReference type="PROSITE" id="PS00765">
    <property type="entry name" value="P_GLUCOSE_ISOMERASE_1"/>
    <property type="match status" value="1"/>
</dbReference>
<comment type="subcellular location">
    <subcellularLocation>
        <location evidence="7">Cytoplasm</location>
    </subcellularLocation>
</comment>